<organism evidence="3 4">
    <name type="scientific">Botrimarina mediterranea</name>
    <dbReference type="NCBI Taxonomy" id="2528022"/>
    <lineage>
        <taxon>Bacteria</taxon>
        <taxon>Pseudomonadati</taxon>
        <taxon>Planctomycetota</taxon>
        <taxon>Planctomycetia</taxon>
        <taxon>Pirellulales</taxon>
        <taxon>Lacipirellulaceae</taxon>
        <taxon>Botrimarina</taxon>
    </lineage>
</organism>
<dbReference type="SUPFAM" id="SSF53800">
    <property type="entry name" value="Chelatase"/>
    <property type="match status" value="1"/>
</dbReference>
<reference evidence="3 4" key="1">
    <citation type="submission" date="2019-02" db="EMBL/GenBank/DDBJ databases">
        <title>Deep-cultivation of Planctomycetes and their phenomic and genomic characterization uncovers novel biology.</title>
        <authorList>
            <person name="Wiegand S."/>
            <person name="Jogler M."/>
            <person name="Boedeker C."/>
            <person name="Pinto D."/>
            <person name="Vollmers J."/>
            <person name="Rivas-Marin E."/>
            <person name="Kohn T."/>
            <person name="Peeters S.H."/>
            <person name="Heuer A."/>
            <person name="Rast P."/>
            <person name="Oberbeckmann S."/>
            <person name="Bunk B."/>
            <person name="Jeske O."/>
            <person name="Meyerdierks A."/>
            <person name="Storesund J.E."/>
            <person name="Kallscheuer N."/>
            <person name="Luecker S."/>
            <person name="Lage O.M."/>
            <person name="Pohl T."/>
            <person name="Merkel B.J."/>
            <person name="Hornburger P."/>
            <person name="Mueller R.-W."/>
            <person name="Bruemmer F."/>
            <person name="Labrenz M."/>
            <person name="Spormann A.M."/>
            <person name="Op den Camp H."/>
            <person name="Overmann J."/>
            <person name="Amann R."/>
            <person name="Jetten M.S.M."/>
            <person name="Mascher T."/>
            <person name="Medema M.H."/>
            <person name="Devos D.P."/>
            <person name="Kaster A.-K."/>
            <person name="Ovreas L."/>
            <person name="Rohde M."/>
            <person name="Galperin M.Y."/>
            <person name="Jogler C."/>
        </authorList>
    </citation>
    <scope>NUCLEOTIDE SEQUENCE [LARGE SCALE GENOMIC DNA]</scope>
    <source>
        <strain evidence="3 4">Spa11</strain>
    </source>
</reference>
<dbReference type="CDD" id="cd03416">
    <property type="entry name" value="CbiX_SirB_N"/>
    <property type="match status" value="1"/>
</dbReference>
<dbReference type="Proteomes" id="UP000316426">
    <property type="component" value="Chromosome"/>
</dbReference>
<evidence type="ECO:0000313" key="3">
    <source>
        <dbReference type="EMBL" id="QDV72343.1"/>
    </source>
</evidence>
<protein>
    <submittedName>
        <fullName evidence="3">Sirohydrochlorin ferrochelatase</fullName>
        <ecNumber evidence="3">4.99.1.4</ecNumber>
    </submittedName>
</protein>
<dbReference type="EC" id="4.99.1.4" evidence="3"/>
<dbReference type="RefSeq" id="WP_145106864.1">
    <property type="nucleotide sequence ID" value="NZ_CP036349.1"/>
</dbReference>
<dbReference type="Pfam" id="PF01903">
    <property type="entry name" value="CbiX"/>
    <property type="match status" value="1"/>
</dbReference>
<dbReference type="Gene3D" id="3.40.50.1400">
    <property type="match status" value="1"/>
</dbReference>
<dbReference type="GO" id="GO:0046872">
    <property type="term" value="F:metal ion binding"/>
    <property type="evidence" value="ECO:0007669"/>
    <property type="project" value="UniProtKB-KW"/>
</dbReference>
<keyword evidence="1" id="KW-0479">Metal-binding</keyword>
<proteinExistence type="predicted"/>
<dbReference type="KEGG" id="bmei:Spa11_05170"/>
<keyword evidence="2 3" id="KW-0456">Lyase</keyword>
<evidence type="ECO:0000313" key="4">
    <source>
        <dbReference type="Proteomes" id="UP000316426"/>
    </source>
</evidence>
<dbReference type="PANTHER" id="PTHR33542:SF3">
    <property type="entry name" value="SIROHYDROCHLORIN FERROCHELATASE, CHLOROPLASTIC"/>
    <property type="match status" value="1"/>
</dbReference>
<dbReference type="AlphaFoldDB" id="A0A518K3G4"/>
<dbReference type="InterPro" id="IPR050963">
    <property type="entry name" value="Sirohydro_Cobaltochel/CbiX"/>
</dbReference>
<evidence type="ECO:0000256" key="1">
    <source>
        <dbReference type="ARBA" id="ARBA00022723"/>
    </source>
</evidence>
<dbReference type="GO" id="GO:0051266">
    <property type="term" value="F:sirohydrochlorin ferrochelatase activity"/>
    <property type="evidence" value="ECO:0007669"/>
    <property type="project" value="UniProtKB-EC"/>
</dbReference>
<accession>A0A518K3G4</accession>
<sequence length="164" mass="17818">MLRDRLSDGLRLDPAKVGVVVVDHGSRRTESNELLHDVAALFERVSQMPIVEPAHMELAEPSIAAAFARCVERGAETVVVFPYFLSPGRHWSQDIPQLAAEAARNHPGVRYQVTSPLGLQELMAEVMSLRIAQCLQRSLGDGEACDLCRPTGGCVMQEGGEPSA</sequence>
<dbReference type="EMBL" id="CP036349">
    <property type="protein sequence ID" value="QDV72343.1"/>
    <property type="molecule type" value="Genomic_DNA"/>
</dbReference>
<gene>
    <name evidence="3" type="primary">sirB</name>
    <name evidence="3" type="ORF">Spa11_05170</name>
</gene>
<keyword evidence="4" id="KW-1185">Reference proteome</keyword>
<dbReference type="InterPro" id="IPR002762">
    <property type="entry name" value="CbiX-like"/>
</dbReference>
<dbReference type="PANTHER" id="PTHR33542">
    <property type="entry name" value="SIROHYDROCHLORIN FERROCHELATASE, CHLOROPLASTIC"/>
    <property type="match status" value="1"/>
</dbReference>
<name>A0A518K3G4_9BACT</name>
<evidence type="ECO:0000256" key="2">
    <source>
        <dbReference type="ARBA" id="ARBA00023239"/>
    </source>
</evidence>